<dbReference type="Proteomes" id="UP000190395">
    <property type="component" value="Unassembled WGS sequence"/>
</dbReference>
<sequence>MTGFLRTSFFAAIFIFCGLFLGCKTQDNSPDTFIIWTDREEFVSYSELFNSIQDKTKAVIVYKKRLASSLPPAKDEEKPDLIAGSWLKNDSTRKLFRPLDSLLSKDSIDVSTLYEPLVEYGKIFGSQYLLPVSFNLPLFVFSSKNEDKIPNQHSLSLEQIKELAGDFNAVNKKGFYTKMGFAPSWDDEFLYEVAKKFGPCFKQKGNGFVWDEKKLSEAVEYIRAWTAEKNSSTTAEQDFEFKYLYTPKYRQIAEGRTLFSYITSSELFKISFEQLGEVDFRWLSINGFIPAKDDIVSMAIYKHAKNPKQAENFIRWFFQEKNQKLLLERSAKMHLDTATFGIVSGFSTIKGVNERIFPTFYRNLLGNLPAEEKIAAPQAFPPRWQSIKERVIFPYLNNAIKTDSDKKNLTMESLLNTWSKQFD</sequence>
<dbReference type="STRING" id="225004.SAMN02745152_00736"/>
<protein>
    <submittedName>
        <fullName evidence="1">Extracellular solute-binding protein</fullName>
    </submittedName>
</protein>
<dbReference type="EMBL" id="FUXC01000003">
    <property type="protein sequence ID" value="SJZ61215.1"/>
    <property type="molecule type" value="Genomic_DNA"/>
</dbReference>
<dbReference type="OrthoDB" id="354992at2"/>
<dbReference type="PROSITE" id="PS51257">
    <property type="entry name" value="PROKAR_LIPOPROTEIN"/>
    <property type="match status" value="1"/>
</dbReference>
<evidence type="ECO:0000313" key="1">
    <source>
        <dbReference type="EMBL" id="SJZ61215.1"/>
    </source>
</evidence>
<dbReference type="Pfam" id="PF01547">
    <property type="entry name" value="SBP_bac_1"/>
    <property type="match status" value="1"/>
</dbReference>
<keyword evidence="2" id="KW-1185">Reference proteome</keyword>
<dbReference type="GeneID" id="303366998"/>
<accession>A0A1T4M2V1</accession>
<evidence type="ECO:0000313" key="2">
    <source>
        <dbReference type="Proteomes" id="UP000190395"/>
    </source>
</evidence>
<organism evidence="1 2">
    <name type="scientific">Treponema berlinense</name>
    <dbReference type="NCBI Taxonomy" id="225004"/>
    <lineage>
        <taxon>Bacteria</taxon>
        <taxon>Pseudomonadati</taxon>
        <taxon>Spirochaetota</taxon>
        <taxon>Spirochaetia</taxon>
        <taxon>Spirochaetales</taxon>
        <taxon>Treponemataceae</taxon>
        <taxon>Treponema</taxon>
    </lineage>
</organism>
<dbReference type="Gene3D" id="3.40.190.10">
    <property type="entry name" value="Periplasmic binding protein-like II"/>
    <property type="match status" value="1"/>
</dbReference>
<dbReference type="InterPro" id="IPR006059">
    <property type="entry name" value="SBP"/>
</dbReference>
<gene>
    <name evidence="1" type="ORF">SAMN02745152_00736</name>
</gene>
<dbReference type="SUPFAM" id="SSF53850">
    <property type="entry name" value="Periplasmic binding protein-like II"/>
    <property type="match status" value="1"/>
</dbReference>
<dbReference type="AlphaFoldDB" id="A0A1T4M2V1"/>
<proteinExistence type="predicted"/>
<dbReference type="RefSeq" id="WP_078930491.1">
    <property type="nucleotide sequence ID" value="NZ_CAMCOW010000010.1"/>
</dbReference>
<name>A0A1T4M2V1_9SPIR</name>
<reference evidence="1 2" key="1">
    <citation type="submission" date="2017-02" db="EMBL/GenBank/DDBJ databases">
        <authorList>
            <person name="Peterson S.W."/>
        </authorList>
    </citation>
    <scope>NUCLEOTIDE SEQUENCE [LARGE SCALE GENOMIC DNA]</scope>
    <source>
        <strain evidence="1 2">ATCC BAA-909</strain>
    </source>
</reference>